<feature type="region of interest" description="Disordered" evidence="4">
    <location>
        <begin position="545"/>
        <end position="574"/>
    </location>
</feature>
<feature type="coiled-coil region" evidence="3">
    <location>
        <begin position="585"/>
        <end position="636"/>
    </location>
</feature>
<evidence type="ECO:0000313" key="6">
    <source>
        <dbReference type="Proteomes" id="UP001652621"/>
    </source>
</evidence>
<dbReference type="RefSeq" id="XP_058984765.1">
    <property type="nucleotide sequence ID" value="XM_059128782.1"/>
</dbReference>
<feature type="coiled-coil region" evidence="3">
    <location>
        <begin position="1262"/>
        <end position="1317"/>
    </location>
</feature>
<feature type="coiled-coil region" evidence="3">
    <location>
        <begin position="494"/>
        <end position="521"/>
    </location>
</feature>
<feature type="domain" description="Centrosomin N-terminal motif 1" evidence="5">
    <location>
        <begin position="108"/>
        <end position="185"/>
    </location>
</feature>
<sequence length="1333" mass="151820">MSCDSTEGAGAADSGMVDNKEALSKSILDTTDLIDNMTSFLEAGAVDVDKKILRNMALALTKHLNDTSPGTLQDVTMDNPYGVGYRSPCVSLQQPFQGSTSPAGQGRSVREFEEQMATLRKENFNLKLRLYFIEESIPGYQQASNSSEGQETLMKQLIDVRVEMEILRKEIQEKQDLLKEAAQAMTQMEKIQKDTELRYQEMIDELKQKIQYMEMDREMEKAKSGHVNTESMSDLLGRSEIHENMNALQRIRDLESLLKQSDEKLEDFQQQITKLDEILAKRDETIQEYEEKVKELVFQNAELLESVENRDLELATKERSIKGLRSANAELKSENEKLVLALQSTRDNFGKEMSNIKEYESQMRQQQETLTKMQTQQLKQDLQKCKMEVADKMCLVQELEDKLSNRDQLYDKARFTIQKLMLHIKNQQAEINRLKNHNSSQSSSTNNNNNNNTANNDKENANSAVGLSGLEVTGFCPSLSDSDAIQDVMPLAQKQKYETIIQEQETVIETLKADIKKKTADLQHFVNKELWEKNREIERLNKILNNNSATNGSPTSPKNNNTSNNNLSQEGAGGELQQSFSDVEYAKAVQRNKLLQRKVDILLQRLGSERNADAVISQLRTELKQARADAEHAEKWRRQCGDLCATLSTRLEELAGFLNSLLKHKDVLGVLAVEKRKAMRRAVDRSLDLSKSLNMTLSVSGLSMIDHSLAELHNLSDILGDVEAGLANETFNSHEELHAVSCVSGQQQPSIESLKAENKALKKELDKRRNAENKKERRSLPLSVMLENRESESEAWSEPDRKVSLARIGLEDHSASLMPPAAKEPSSTQQAETDSDYSESGQLDSRNMKSSRTQERINQLEQIIQQRDNRILEIQNQLAEADNMLRKEKMKVEEYTEELEELKTRNKELHDDLVAIGSHEPSTTAHDESMLLQQIEEKSRSLEKMQEEHERLIMESRLAEMQINSLKDEMENMKMRHDEAMQKANEQQKQQLAMLRQEMDNILQESLQAKQQEVDECRKQLGELQLHFMEAQRNIECLQENEHELKQTLVESELTARNLQKQIDESTLRASKATTERVKALNEKLQLEKRLEELSQELAAYQTERSQLQQQVQQLENEQSQLMERLAEAQRLAEEAAAQTSNRNVEKKSDDTCQSGYTSEEVPLTMASGAQTVAQQRLGEQRNAQNYSPDLGIESDAGRISSAELSNAQLPLLKTVEISPNKENLNVTEEPLDSSLENIKPSNLPPNAAAASSSSAVGQENLAFKKHDCAKVEQENAELRRKLLRTKRAFEDTYEKLRNANQRKAQIEKDIKNQILKTHNVLKNVRSNMENEL</sequence>
<dbReference type="Proteomes" id="UP001652621">
    <property type="component" value="Unplaced"/>
</dbReference>
<evidence type="ECO:0000259" key="5">
    <source>
        <dbReference type="Pfam" id="PF07989"/>
    </source>
</evidence>
<keyword evidence="3" id="KW-0175">Coiled coil</keyword>
<dbReference type="GeneID" id="101892565"/>
<evidence type="ECO:0000256" key="3">
    <source>
        <dbReference type="SAM" id="Coils"/>
    </source>
</evidence>
<feature type="compositionally biased region" description="Basic and acidic residues" evidence="4">
    <location>
        <begin position="787"/>
        <end position="800"/>
    </location>
</feature>
<feature type="region of interest" description="Disordered" evidence="4">
    <location>
        <begin position="435"/>
        <end position="461"/>
    </location>
</feature>
<keyword evidence="2" id="KW-0963">Cytoplasm</keyword>
<feature type="compositionally biased region" description="Low complexity" evidence="4">
    <location>
        <begin position="437"/>
        <end position="455"/>
    </location>
</feature>
<feature type="compositionally biased region" description="Low complexity" evidence="4">
    <location>
        <begin position="550"/>
        <end position="566"/>
    </location>
</feature>
<evidence type="ECO:0000313" key="7">
    <source>
        <dbReference type="RefSeq" id="XP_058984765.1"/>
    </source>
</evidence>
<dbReference type="InterPro" id="IPR012943">
    <property type="entry name" value="Cnn_1N"/>
</dbReference>
<dbReference type="InterPro" id="IPR042791">
    <property type="entry name" value="CDK5RAP2"/>
</dbReference>
<name>A0ABM3VG42_MUSDO</name>
<evidence type="ECO:0000256" key="4">
    <source>
        <dbReference type="SAM" id="MobiDB-lite"/>
    </source>
</evidence>
<reference evidence="7" key="1">
    <citation type="submission" date="2025-08" db="UniProtKB">
        <authorList>
            <consortium name="RefSeq"/>
        </authorList>
    </citation>
    <scope>IDENTIFICATION</scope>
    <source>
        <strain evidence="7">Aabys</strain>
        <tissue evidence="7">Whole body</tissue>
    </source>
</reference>
<dbReference type="PANTHER" id="PTHR46930:SF1">
    <property type="entry name" value="CDK5 REGULATORY SUBUNIT-ASSOCIATED PROTEIN 2"/>
    <property type="match status" value="1"/>
</dbReference>
<evidence type="ECO:0000256" key="1">
    <source>
        <dbReference type="ARBA" id="ARBA00004496"/>
    </source>
</evidence>
<comment type="subcellular location">
    <subcellularLocation>
        <location evidence="1">Cytoplasm</location>
    </subcellularLocation>
</comment>
<accession>A0ABM3VG42</accession>
<proteinExistence type="predicted"/>
<dbReference type="PANTHER" id="PTHR46930">
    <property type="entry name" value="CDK5 REGULATORY SUBUNIT-ASSOCIATED PROTEIN 2"/>
    <property type="match status" value="1"/>
</dbReference>
<feature type="region of interest" description="Disordered" evidence="4">
    <location>
        <begin position="762"/>
        <end position="800"/>
    </location>
</feature>
<feature type="compositionally biased region" description="Polar residues" evidence="4">
    <location>
        <begin position="825"/>
        <end position="854"/>
    </location>
</feature>
<feature type="compositionally biased region" description="Basic and acidic residues" evidence="4">
    <location>
        <begin position="762"/>
        <end position="779"/>
    </location>
</feature>
<feature type="region of interest" description="Disordered" evidence="4">
    <location>
        <begin position="813"/>
        <end position="854"/>
    </location>
</feature>
<dbReference type="Pfam" id="PF07989">
    <property type="entry name" value="Cnn_1N"/>
    <property type="match status" value="1"/>
</dbReference>
<feature type="region of interest" description="Disordered" evidence="4">
    <location>
        <begin position="1136"/>
        <end position="1156"/>
    </location>
</feature>
<gene>
    <name evidence="7" type="primary">LOC101892565</name>
</gene>
<evidence type="ECO:0000256" key="2">
    <source>
        <dbReference type="ARBA" id="ARBA00022490"/>
    </source>
</evidence>
<protein>
    <submittedName>
        <fullName evidence="7">Centrosomin isoform X1</fullName>
    </submittedName>
</protein>
<keyword evidence="6" id="KW-1185">Reference proteome</keyword>
<organism evidence="6 7">
    <name type="scientific">Musca domestica</name>
    <name type="common">House fly</name>
    <dbReference type="NCBI Taxonomy" id="7370"/>
    <lineage>
        <taxon>Eukaryota</taxon>
        <taxon>Metazoa</taxon>
        <taxon>Ecdysozoa</taxon>
        <taxon>Arthropoda</taxon>
        <taxon>Hexapoda</taxon>
        <taxon>Insecta</taxon>
        <taxon>Pterygota</taxon>
        <taxon>Neoptera</taxon>
        <taxon>Endopterygota</taxon>
        <taxon>Diptera</taxon>
        <taxon>Brachycera</taxon>
        <taxon>Muscomorpha</taxon>
        <taxon>Muscoidea</taxon>
        <taxon>Muscidae</taxon>
        <taxon>Musca</taxon>
    </lineage>
</organism>